<reference evidence="12" key="1">
    <citation type="submission" date="2016-01" db="EMBL/GenBank/DDBJ databases">
        <title>Draft genome of Chromobacterium sp. F49.</title>
        <authorList>
            <person name="Hong K.W."/>
        </authorList>
    </citation>
    <scope>NUCLEOTIDE SEQUENCE [LARGE SCALE GENOMIC DNA]</scope>
    <source>
        <strain evidence="12">CN3</strain>
    </source>
</reference>
<keyword evidence="8" id="KW-0067">ATP-binding</keyword>
<accession>A0ABR5YDE6</accession>
<dbReference type="CDD" id="cd09641">
    <property type="entry name" value="Cas3''_I"/>
    <property type="match status" value="1"/>
</dbReference>
<evidence type="ECO:0000256" key="5">
    <source>
        <dbReference type="ARBA" id="ARBA00022741"/>
    </source>
</evidence>
<comment type="similarity">
    <text evidence="2">In the central section; belongs to the CRISPR-associated helicase Cas3 family.</text>
</comment>
<dbReference type="Gene3D" id="3.40.50.300">
    <property type="entry name" value="P-loop containing nucleotide triphosphate hydrolases"/>
    <property type="match status" value="2"/>
</dbReference>
<keyword evidence="3" id="KW-0540">Nuclease</keyword>
<evidence type="ECO:0000259" key="10">
    <source>
        <dbReference type="PROSITE" id="PS51643"/>
    </source>
</evidence>
<dbReference type="InterPro" id="IPR011545">
    <property type="entry name" value="DEAD/DEAH_box_helicase_dom"/>
</dbReference>
<evidence type="ECO:0000256" key="1">
    <source>
        <dbReference type="ARBA" id="ARBA00006847"/>
    </source>
</evidence>
<dbReference type="Gene3D" id="1.10.3210.30">
    <property type="match status" value="1"/>
</dbReference>
<dbReference type="SMART" id="SM00487">
    <property type="entry name" value="DEXDc"/>
    <property type="match status" value="1"/>
</dbReference>
<evidence type="ECO:0000256" key="2">
    <source>
        <dbReference type="ARBA" id="ARBA00009046"/>
    </source>
</evidence>
<keyword evidence="6" id="KW-0378">Hydrolase</keyword>
<organism evidence="11 12">
    <name type="scientific">Sphingomonas hankookensis</name>
    <dbReference type="NCBI Taxonomy" id="563996"/>
    <lineage>
        <taxon>Bacteria</taxon>
        <taxon>Pseudomonadati</taxon>
        <taxon>Pseudomonadota</taxon>
        <taxon>Alphaproteobacteria</taxon>
        <taxon>Sphingomonadales</taxon>
        <taxon>Sphingomonadaceae</taxon>
        <taxon>Sphingomonas</taxon>
    </lineage>
</organism>
<dbReference type="InterPro" id="IPR006474">
    <property type="entry name" value="Helicase_Cas3_CRISPR-ass_core"/>
</dbReference>
<evidence type="ECO:0000256" key="9">
    <source>
        <dbReference type="ARBA" id="ARBA00023118"/>
    </source>
</evidence>
<dbReference type="NCBIfam" id="TIGR01587">
    <property type="entry name" value="cas3_core"/>
    <property type="match status" value="1"/>
</dbReference>
<dbReference type="Pfam" id="PF22590">
    <property type="entry name" value="Cas3-like_C_2"/>
    <property type="match status" value="1"/>
</dbReference>
<dbReference type="SUPFAM" id="SSF52540">
    <property type="entry name" value="P-loop containing nucleoside triphosphate hydrolases"/>
    <property type="match status" value="1"/>
</dbReference>
<dbReference type="PANTHER" id="PTHR47963:SF9">
    <property type="entry name" value="CRISPR-ASSOCIATED ENDONUCLEASE_HELICASE CAS3"/>
    <property type="match status" value="1"/>
</dbReference>
<name>A0ABR5YDE6_9SPHN</name>
<dbReference type="InterPro" id="IPR027417">
    <property type="entry name" value="P-loop_NTPase"/>
</dbReference>
<dbReference type="InterPro" id="IPR038257">
    <property type="entry name" value="CRISPR-assoc_Cas3_HD_sf"/>
</dbReference>
<comment type="similarity">
    <text evidence="1">In the N-terminal section; belongs to the CRISPR-associated nuclease Cas3-HD family.</text>
</comment>
<feature type="domain" description="HD Cas3-type" evidence="10">
    <location>
        <begin position="21"/>
        <end position="213"/>
    </location>
</feature>
<dbReference type="Pfam" id="PF18019">
    <property type="entry name" value="Cas3_HD"/>
    <property type="match status" value="1"/>
</dbReference>
<evidence type="ECO:0000313" key="11">
    <source>
        <dbReference type="EMBL" id="KZE15945.1"/>
    </source>
</evidence>
<dbReference type="PROSITE" id="PS51643">
    <property type="entry name" value="HD_CAS3"/>
    <property type="match status" value="1"/>
</dbReference>
<evidence type="ECO:0000256" key="6">
    <source>
        <dbReference type="ARBA" id="ARBA00022801"/>
    </source>
</evidence>
<protein>
    <recommendedName>
        <fullName evidence="10">HD Cas3-type domain-containing protein</fullName>
    </recommendedName>
</protein>
<keyword evidence="12" id="KW-1185">Reference proteome</keyword>
<keyword evidence="7" id="KW-0347">Helicase</keyword>
<dbReference type="InterPro" id="IPR006483">
    <property type="entry name" value="CRISPR-assoc_Cas3_HD"/>
</dbReference>
<comment type="caution">
    <text evidence="11">The sequence shown here is derived from an EMBL/GenBank/DDBJ whole genome shotgun (WGS) entry which is preliminary data.</text>
</comment>
<proteinExistence type="inferred from homology"/>
<dbReference type="EMBL" id="LQQO01000011">
    <property type="protein sequence ID" value="KZE15945.1"/>
    <property type="molecule type" value="Genomic_DNA"/>
</dbReference>
<gene>
    <name evidence="11" type="ORF">AVT10_13860</name>
</gene>
<evidence type="ECO:0000256" key="4">
    <source>
        <dbReference type="ARBA" id="ARBA00022723"/>
    </source>
</evidence>
<evidence type="ECO:0000256" key="8">
    <source>
        <dbReference type="ARBA" id="ARBA00022840"/>
    </source>
</evidence>
<evidence type="ECO:0000256" key="3">
    <source>
        <dbReference type="ARBA" id="ARBA00022722"/>
    </source>
</evidence>
<evidence type="ECO:0000313" key="12">
    <source>
        <dbReference type="Proteomes" id="UP000076609"/>
    </source>
</evidence>
<sequence length="837" mass="88927">MPMMPDLQRPWAKLLRNEEKVVVAALPLVDHCLDVGAVAEIVLQAWRGPLEAAAGRALGEQDISRLAVLAALHDLGKANRGFQARIDPAAELIGHTGQVAALLNHSKLKRTPAAVALQAMIDDWDAEQHFAAVMAHHGKPLGEFHEAATSLDWGRHNRHWMPEGDGDPAAAVVPLIEAVRERWPRAWEAGPPLPLAPRFVALFAGLVTLADWLGSDSKRFPVAGPHGAERVALRAEAALAAAEARGLLALDTPAGDFVAAFGNAPYDFQTAAGDWGPVALIEAETGSGKTEAALWRWLELRRAGQVDGLFFALPTRSAAVQLQRRVDAMLTSVWGADGPRAVLAVPGYLKAGDASGQALPGYAVRWDDGATGEERWAAERANRFLAARVAVGTIDQALLGVLPVKHALFRSSVLARSLLVVDEVHASDAYMTGLLERLLDQHGAAGGKALLLSATLGSGARARLLRQTPLSPEAAEAVPYPALSGRGVAPRAARGATGRDKQVRVEVAPIMEDASAIAMRAVEAARDGAAVLVVRNSVAGAVAVAQAVAELAPELAFAVEGVATVHHGRFAATDRERLDTAVTAAFGKGRGRGGRVLVGTQTLEQSLDIDADLLLTDLAPVDVLLQRIGRLHRHARAERGAFAEARAIVLRPAERDLTPLLKGRALHGLGGARRVAPYPDLLPVEATLALLEDRPDIAIPRDNRLLVERALHPELLDALAERLGVAWQNHRNERNGGAAVDAQAAGQVALDFRRRFTEWLPFDGGEAVATRLGARDLLVDLAQPLAGAFGGTVDRIAIPAWMAPGVGDAAVEARDAHGFSIGSYRFAYDQWGLRKAD</sequence>
<keyword evidence="5" id="KW-0547">Nucleotide-binding</keyword>
<dbReference type="Proteomes" id="UP000076609">
    <property type="component" value="Unassembled WGS sequence"/>
</dbReference>
<keyword evidence="9" id="KW-0051">Antiviral defense</keyword>
<dbReference type="Pfam" id="PF00270">
    <property type="entry name" value="DEAD"/>
    <property type="match status" value="1"/>
</dbReference>
<evidence type="ECO:0000256" key="7">
    <source>
        <dbReference type="ARBA" id="ARBA00022806"/>
    </source>
</evidence>
<dbReference type="InterPro" id="IPR050547">
    <property type="entry name" value="DEAD_box_RNA_helicases"/>
</dbReference>
<keyword evidence="4" id="KW-0479">Metal-binding</keyword>
<dbReference type="InterPro" id="IPR014001">
    <property type="entry name" value="Helicase_ATP-bd"/>
</dbReference>
<dbReference type="PANTHER" id="PTHR47963">
    <property type="entry name" value="DEAD-BOX ATP-DEPENDENT RNA HELICASE 47, MITOCHONDRIAL"/>
    <property type="match status" value="1"/>
</dbReference>
<dbReference type="CDD" id="cd17930">
    <property type="entry name" value="DEXHc_cas3"/>
    <property type="match status" value="1"/>
</dbReference>
<dbReference type="InterPro" id="IPR054712">
    <property type="entry name" value="Cas3-like_dom"/>
</dbReference>
<dbReference type="NCBIfam" id="TIGR01596">
    <property type="entry name" value="cas3_HD"/>
    <property type="match status" value="1"/>
</dbReference>